<dbReference type="EMBL" id="AP014685">
    <property type="protein sequence ID" value="BAR54362.1"/>
    <property type="molecule type" value="Genomic_DNA"/>
</dbReference>
<proteinExistence type="predicted"/>
<evidence type="ECO:0000313" key="1">
    <source>
        <dbReference type="EMBL" id="BAR54362.1"/>
    </source>
</evidence>
<evidence type="ECO:0000313" key="2">
    <source>
        <dbReference type="Proteomes" id="UP000063308"/>
    </source>
</evidence>
<accession>A0A0E4FR90</accession>
<sequence length="106" mass="11360">MSAIAFLALARLDVVESHELIPFFGPSGTGKSHLATALGGRSVYFASIGAGARSPAEPLRRARRKRNAFVFSTNRSAESMPIVGKDSSLHPEPVRRTDFVFANGSD</sequence>
<gene>
    <name evidence="1" type="ORF">NK6_1177</name>
</gene>
<protein>
    <submittedName>
        <fullName evidence="1">Uncharacterized protein</fullName>
    </submittedName>
</protein>
<organism evidence="1 2">
    <name type="scientific">Bradyrhizobium diazoefficiens</name>
    <dbReference type="NCBI Taxonomy" id="1355477"/>
    <lineage>
        <taxon>Bacteria</taxon>
        <taxon>Pseudomonadati</taxon>
        <taxon>Pseudomonadota</taxon>
        <taxon>Alphaproteobacteria</taxon>
        <taxon>Hyphomicrobiales</taxon>
        <taxon>Nitrobacteraceae</taxon>
        <taxon>Bradyrhizobium</taxon>
    </lineage>
</organism>
<dbReference type="AlphaFoldDB" id="A0A0E4FR90"/>
<reference evidence="1 2" key="1">
    <citation type="submission" date="2014-11" db="EMBL/GenBank/DDBJ databases">
        <title>Symbiosis island explosion on the genome of extra-slow-growing strains of soybean bradyrhizobia with massive insertion sequences.</title>
        <authorList>
            <person name="Iida T."/>
            <person name="Minamisawa K."/>
        </authorList>
    </citation>
    <scope>NUCLEOTIDE SEQUENCE [LARGE SCALE GENOMIC DNA]</scope>
    <source>
        <strain evidence="1 2">NK6</strain>
    </source>
</reference>
<name>A0A0E4FR90_9BRAD</name>
<dbReference type="Proteomes" id="UP000063308">
    <property type="component" value="Chromosome"/>
</dbReference>